<evidence type="ECO:0000313" key="2">
    <source>
        <dbReference type="Proteomes" id="UP001187192"/>
    </source>
</evidence>
<dbReference type="EMBL" id="BTGU01000001">
    <property type="protein sequence ID" value="GMN24428.1"/>
    <property type="molecule type" value="Genomic_DNA"/>
</dbReference>
<gene>
    <name evidence="1" type="ORF">TIFTF001_000563</name>
</gene>
<dbReference type="Proteomes" id="UP001187192">
    <property type="component" value="Unassembled WGS sequence"/>
</dbReference>
<dbReference type="AlphaFoldDB" id="A0AA88CK65"/>
<comment type="caution">
    <text evidence="1">The sequence shown here is derived from an EMBL/GenBank/DDBJ whole genome shotgun (WGS) entry which is preliminary data.</text>
</comment>
<protein>
    <submittedName>
        <fullName evidence="1">Uncharacterized protein</fullName>
    </submittedName>
</protein>
<evidence type="ECO:0000313" key="1">
    <source>
        <dbReference type="EMBL" id="GMN24428.1"/>
    </source>
</evidence>
<sequence>MKFFLSLEPSTGREKPVVRRQSAAPVADKARQHLPTVIVRALCVEIIYELRHRRALIIGIELKIDVVYQVSVFSPQGQPSDTLGESVGIGAEVLVVDVDSVEVVVFDDTCERRNRVGNPRVDREGLK</sequence>
<reference evidence="1" key="1">
    <citation type="submission" date="2023-07" db="EMBL/GenBank/DDBJ databases">
        <title>draft genome sequence of fig (Ficus carica).</title>
        <authorList>
            <person name="Takahashi T."/>
            <person name="Nishimura K."/>
        </authorList>
    </citation>
    <scope>NUCLEOTIDE SEQUENCE</scope>
</reference>
<organism evidence="1 2">
    <name type="scientific">Ficus carica</name>
    <name type="common">Common fig</name>
    <dbReference type="NCBI Taxonomy" id="3494"/>
    <lineage>
        <taxon>Eukaryota</taxon>
        <taxon>Viridiplantae</taxon>
        <taxon>Streptophyta</taxon>
        <taxon>Embryophyta</taxon>
        <taxon>Tracheophyta</taxon>
        <taxon>Spermatophyta</taxon>
        <taxon>Magnoliopsida</taxon>
        <taxon>eudicotyledons</taxon>
        <taxon>Gunneridae</taxon>
        <taxon>Pentapetalae</taxon>
        <taxon>rosids</taxon>
        <taxon>fabids</taxon>
        <taxon>Rosales</taxon>
        <taxon>Moraceae</taxon>
        <taxon>Ficeae</taxon>
        <taxon>Ficus</taxon>
    </lineage>
</organism>
<proteinExistence type="predicted"/>
<accession>A0AA88CK65</accession>
<keyword evidence="2" id="KW-1185">Reference proteome</keyword>
<name>A0AA88CK65_FICCA</name>